<reference evidence="1" key="1">
    <citation type="journal article" date="2012" name="PLoS ONE">
        <title>Gene sets for utilization of primary and secondary nutrition supplies in the distal gut of endangered iberian lynx.</title>
        <authorList>
            <person name="Alcaide M."/>
            <person name="Messina E."/>
            <person name="Richter M."/>
            <person name="Bargiela R."/>
            <person name="Peplies J."/>
            <person name="Huws S.A."/>
            <person name="Newbold C.J."/>
            <person name="Golyshin P.N."/>
            <person name="Simon M.A."/>
            <person name="Lopez G."/>
            <person name="Yakimov M.M."/>
            <person name="Ferrer M."/>
        </authorList>
    </citation>
    <scope>NUCLEOTIDE SEQUENCE</scope>
</reference>
<evidence type="ECO:0000313" key="1">
    <source>
        <dbReference type="EMBL" id="EJW93380.1"/>
    </source>
</evidence>
<comment type="caution">
    <text evidence="1">The sequence shown here is derived from an EMBL/GenBank/DDBJ whole genome shotgun (WGS) entry which is preliminary data.</text>
</comment>
<protein>
    <submittedName>
        <fullName evidence="1">Uncharacterized protein</fullName>
    </submittedName>
</protein>
<sequence length="61" mass="6941">MVIPFSLSRSLESMTRSATCSLARKVPLWRSIWSTRVVLPWSTCAIIAILRIFDWSNIVSS</sequence>
<dbReference type="EMBL" id="AMCI01007000">
    <property type="protein sequence ID" value="EJW93380.1"/>
    <property type="molecule type" value="Genomic_DNA"/>
</dbReference>
<name>J9C0N2_9ZZZZ</name>
<proteinExistence type="predicted"/>
<gene>
    <name evidence="1" type="ORF">EVA_18511</name>
</gene>
<organism evidence="1">
    <name type="scientific">gut metagenome</name>
    <dbReference type="NCBI Taxonomy" id="749906"/>
    <lineage>
        <taxon>unclassified sequences</taxon>
        <taxon>metagenomes</taxon>
        <taxon>organismal metagenomes</taxon>
    </lineage>
</organism>
<accession>J9C0N2</accession>
<dbReference type="AlphaFoldDB" id="J9C0N2"/>